<gene>
    <name evidence="5" type="ORF">SAMN04488518_109202</name>
</gene>
<organism evidence="5 6">
    <name type="scientific">Pseudovibrio ascidiaceicola</name>
    <dbReference type="NCBI Taxonomy" id="285279"/>
    <lineage>
        <taxon>Bacteria</taxon>
        <taxon>Pseudomonadati</taxon>
        <taxon>Pseudomonadota</taxon>
        <taxon>Alphaproteobacteria</taxon>
        <taxon>Hyphomicrobiales</taxon>
        <taxon>Stappiaceae</taxon>
        <taxon>Pseudovibrio</taxon>
    </lineage>
</organism>
<keyword evidence="3" id="KW-0326">Glycosidase</keyword>
<evidence type="ECO:0000313" key="6">
    <source>
        <dbReference type="Proteomes" id="UP000199598"/>
    </source>
</evidence>
<protein>
    <submittedName>
        <fullName evidence="5">Trehalase</fullName>
    </submittedName>
</protein>
<reference evidence="5 6" key="1">
    <citation type="submission" date="2016-10" db="EMBL/GenBank/DDBJ databases">
        <authorList>
            <person name="Varghese N."/>
            <person name="Submissions S."/>
        </authorList>
    </citation>
    <scope>NUCLEOTIDE SEQUENCE [LARGE SCALE GENOMIC DNA]</scope>
    <source>
        <strain evidence="5 6">DSM 16392</strain>
    </source>
</reference>
<dbReference type="InterPro" id="IPR054491">
    <property type="entry name" value="MGH1-like_GH"/>
</dbReference>
<dbReference type="Proteomes" id="UP000199598">
    <property type="component" value="Unassembled WGS sequence"/>
</dbReference>
<dbReference type="InterPro" id="IPR004888">
    <property type="entry name" value="Glycoside_hydrolase_63"/>
</dbReference>
<keyword evidence="6" id="KW-1185">Reference proteome</keyword>
<dbReference type="Gene3D" id="1.50.10.10">
    <property type="match status" value="1"/>
</dbReference>
<accession>A0A1I4CM68</accession>
<comment type="caution">
    <text evidence="5">The sequence shown here is derived from an EMBL/GenBank/DDBJ whole genome shotgun (WGS) entry which is preliminary data.</text>
</comment>
<dbReference type="InterPro" id="IPR008928">
    <property type="entry name" value="6-hairpin_glycosidase_sf"/>
</dbReference>
<proteinExistence type="inferred from homology"/>
<dbReference type="EMBL" id="FOSK01000009">
    <property type="protein sequence ID" value="SFK81339.1"/>
    <property type="molecule type" value="Genomic_DNA"/>
</dbReference>
<dbReference type="RefSeq" id="WP_093521466.1">
    <property type="nucleotide sequence ID" value="NZ_FOSK01000009.1"/>
</dbReference>
<dbReference type="Pfam" id="PF22422">
    <property type="entry name" value="MGH1-like_GH"/>
    <property type="match status" value="1"/>
</dbReference>
<dbReference type="PANTHER" id="PTHR10412">
    <property type="entry name" value="MANNOSYL-OLIGOSACCHARIDE GLUCOSIDASE"/>
    <property type="match status" value="1"/>
</dbReference>
<evidence type="ECO:0000256" key="3">
    <source>
        <dbReference type="ARBA" id="ARBA00023295"/>
    </source>
</evidence>
<evidence type="ECO:0000256" key="1">
    <source>
        <dbReference type="ARBA" id="ARBA00010833"/>
    </source>
</evidence>
<dbReference type="PANTHER" id="PTHR10412:SF11">
    <property type="entry name" value="MANNOSYL-OLIGOSACCHARIDE GLUCOSIDASE"/>
    <property type="match status" value="1"/>
</dbReference>
<name>A0A1I4CM68_9HYPH</name>
<keyword evidence="2" id="KW-0378">Hydrolase</keyword>
<comment type="similarity">
    <text evidence="1">Belongs to the glycosyl hydrolase 63 family.</text>
</comment>
<evidence type="ECO:0000256" key="2">
    <source>
        <dbReference type="ARBA" id="ARBA00022801"/>
    </source>
</evidence>
<feature type="domain" description="Mannosylglycerate hydrolase MGH1-like glycoside hydrolase" evidence="4">
    <location>
        <begin position="29"/>
        <end position="411"/>
    </location>
</feature>
<dbReference type="SUPFAM" id="SSF48208">
    <property type="entry name" value="Six-hairpin glycosidases"/>
    <property type="match status" value="1"/>
</dbReference>
<evidence type="ECO:0000313" key="5">
    <source>
        <dbReference type="EMBL" id="SFK81339.1"/>
    </source>
</evidence>
<evidence type="ECO:0000259" key="4">
    <source>
        <dbReference type="Pfam" id="PF22422"/>
    </source>
</evidence>
<dbReference type="InterPro" id="IPR012341">
    <property type="entry name" value="6hp_glycosidase-like_sf"/>
</dbReference>
<sequence length="428" mass="48435">MSAQLDNQAISILKENDLGGYTIPTKGLYPYQWNWDSAFVALGFATFNMERAWEEIELLFEGQWDDGMVPHIIFRKDDPSYFPGPSVWGTTNPKIPTSGHSQPPVAATVVRRLFEQDNTEAGIEKIKTLFPKLLAWHRWYHTYRDPEGHGVIAIMHPWESGRDNLPDWDNAASHVDISEIGDYTRKDTSHVNPEMRPKKIDYDRYLAIVKFGRDNNWDPKIVADQCPFFVADPGNTFILLRADRDLLAMAEALGETDAAEELKGWIALTEKGIAKLWNEEKQAFCTYDLRNDVLGDGISSASFLAPYAGIREEKYINPTQAHFDRIAAKVNYTMPSYDPDHPLFESMRYWRGPVWGIINYLIATGFADMGDTARAERLRTDTVALIEKSDFAEYFDPITGEGAGGNSFSWTSAIWLTWATPSLTAKAA</sequence>